<dbReference type="PANTHER" id="PTHR14209:SF19">
    <property type="entry name" value="ISOAMYL ACETATE-HYDROLYZING ESTERASE 1 HOMOLOG"/>
    <property type="match status" value="1"/>
</dbReference>
<evidence type="ECO:0000313" key="3">
    <source>
        <dbReference type="Proteomes" id="UP000001997"/>
    </source>
</evidence>
<protein>
    <recommendedName>
        <fullName evidence="1">SGNH hydrolase-type esterase domain-containing protein</fullName>
    </recommendedName>
</protein>
<dbReference type="RefSeq" id="XP_001481970.2">
    <property type="nucleotide sequence ID" value="XM_001481920.1"/>
</dbReference>
<dbReference type="STRING" id="294746.A5DR32"/>
<dbReference type="InterPro" id="IPR013830">
    <property type="entry name" value="SGNH_hydro"/>
</dbReference>
<sequence length="144" mass="16357">MTSMALEKGIKVILIGPTLHDQAANKRVFQDGTIASSAKNRKYSQAVESVAQELNVPFIDLWSAFVREGGFEEEKILDNSVSCEEFLPDGIHFSPAAYRVLYNEIINCISSNYPEMKSEALQRKLREWRDVDGDNIQRSVFRLD</sequence>
<dbReference type="Pfam" id="PF13472">
    <property type="entry name" value="Lipase_GDSL_2"/>
    <property type="match status" value="1"/>
</dbReference>
<keyword evidence="3" id="KW-1185">Reference proteome</keyword>
<name>A5DR32_PICGU</name>
<dbReference type="Gene3D" id="3.40.50.1110">
    <property type="entry name" value="SGNH hydrolase"/>
    <property type="match status" value="1"/>
</dbReference>
<dbReference type="Proteomes" id="UP000001997">
    <property type="component" value="Unassembled WGS sequence"/>
</dbReference>
<dbReference type="VEuPathDB" id="FungiDB:PGUG_05733"/>
<accession>A5DR32</accession>
<gene>
    <name evidence="2" type="ORF">PGUG_05733</name>
</gene>
<reference evidence="2 3" key="1">
    <citation type="journal article" date="2009" name="Nature">
        <title>Evolution of pathogenicity and sexual reproduction in eight Candida genomes.</title>
        <authorList>
            <person name="Butler G."/>
            <person name="Rasmussen M.D."/>
            <person name="Lin M.F."/>
            <person name="Santos M.A."/>
            <person name="Sakthikumar S."/>
            <person name="Munro C.A."/>
            <person name="Rheinbay E."/>
            <person name="Grabherr M."/>
            <person name="Forche A."/>
            <person name="Reedy J.L."/>
            <person name="Agrafioti I."/>
            <person name="Arnaud M.B."/>
            <person name="Bates S."/>
            <person name="Brown A.J."/>
            <person name="Brunke S."/>
            <person name="Costanzo M.C."/>
            <person name="Fitzpatrick D.A."/>
            <person name="de Groot P.W."/>
            <person name="Harris D."/>
            <person name="Hoyer L.L."/>
            <person name="Hube B."/>
            <person name="Klis F.M."/>
            <person name="Kodira C."/>
            <person name="Lennard N."/>
            <person name="Logue M.E."/>
            <person name="Martin R."/>
            <person name="Neiman A.M."/>
            <person name="Nikolaou E."/>
            <person name="Quail M.A."/>
            <person name="Quinn J."/>
            <person name="Santos M.C."/>
            <person name="Schmitzberger F.F."/>
            <person name="Sherlock G."/>
            <person name="Shah P."/>
            <person name="Silverstein K.A."/>
            <person name="Skrzypek M.S."/>
            <person name="Soll D."/>
            <person name="Staggs R."/>
            <person name="Stansfield I."/>
            <person name="Stumpf M.P."/>
            <person name="Sudbery P.E."/>
            <person name="Srikantha T."/>
            <person name="Zeng Q."/>
            <person name="Berman J."/>
            <person name="Berriman M."/>
            <person name="Heitman J."/>
            <person name="Gow N.A."/>
            <person name="Lorenz M.C."/>
            <person name="Birren B.W."/>
            <person name="Kellis M."/>
            <person name="Cuomo C.A."/>
        </authorList>
    </citation>
    <scope>NUCLEOTIDE SEQUENCE [LARGE SCALE GENOMIC DNA]</scope>
    <source>
        <strain evidence="3">ATCC 6260 / CBS 566 / DSM 6381 / JCM 1539 / NBRC 10279 / NRRL Y-324</strain>
    </source>
</reference>
<dbReference type="SUPFAM" id="SSF52266">
    <property type="entry name" value="SGNH hydrolase"/>
    <property type="match status" value="1"/>
</dbReference>
<feature type="domain" description="SGNH hydrolase-type esterase" evidence="1">
    <location>
        <begin position="9"/>
        <end position="100"/>
    </location>
</feature>
<dbReference type="EMBL" id="CH408162">
    <property type="protein sequence ID" value="EDK41635.2"/>
    <property type="molecule type" value="Genomic_DNA"/>
</dbReference>
<evidence type="ECO:0000313" key="2">
    <source>
        <dbReference type="EMBL" id="EDK41635.2"/>
    </source>
</evidence>
<dbReference type="InterPro" id="IPR045136">
    <property type="entry name" value="Iah1-like"/>
</dbReference>
<organism evidence="2 3">
    <name type="scientific">Meyerozyma guilliermondii (strain ATCC 6260 / CBS 566 / DSM 6381 / JCM 1539 / NBRC 10279 / NRRL Y-324)</name>
    <name type="common">Yeast</name>
    <name type="synonym">Candida guilliermondii</name>
    <dbReference type="NCBI Taxonomy" id="294746"/>
    <lineage>
        <taxon>Eukaryota</taxon>
        <taxon>Fungi</taxon>
        <taxon>Dikarya</taxon>
        <taxon>Ascomycota</taxon>
        <taxon>Saccharomycotina</taxon>
        <taxon>Pichiomycetes</taxon>
        <taxon>Debaryomycetaceae</taxon>
        <taxon>Meyerozyma</taxon>
    </lineage>
</organism>
<dbReference type="OMA" id="NIDWANS"/>
<dbReference type="PANTHER" id="PTHR14209">
    <property type="entry name" value="ISOAMYL ACETATE-HYDROLYZING ESTERASE 1"/>
    <property type="match status" value="1"/>
</dbReference>
<proteinExistence type="predicted"/>
<dbReference type="KEGG" id="pgu:PGUG_05733"/>
<dbReference type="OrthoDB" id="671439at2759"/>
<dbReference type="GeneID" id="5123992"/>
<dbReference type="eggNOG" id="KOG3035">
    <property type="taxonomic scope" value="Eukaryota"/>
</dbReference>
<dbReference type="InParanoid" id="A5DR32"/>
<dbReference type="AlphaFoldDB" id="A5DR32"/>
<dbReference type="HOGENOM" id="CLU_1816679_0_0_1"/>
<dbReference type="InterPro" id="IPR036514">
    <property type="entry name" value="SGNH_hydro_sf"/>
</dbReference>
<evidence type="ECO:0000259" key="1">
    <source>
        <dbReference type="Pfam" id="PF13472"/>
    </source>
</evidence>
<dbReference type="FunCoup" id="A5DR32">
    <property type="interactions" value="226"/>
</dbReference>